<feature type="transmembrane region" description="Helical" evidence="6">
    <location>
        <begin position="204"/>
        <end position="220"/>
    </location>
</feature>
<feature type="transmembrane region" description="Helical" evidence="6">
    <location>
        <begin position="295"/>
        <end position="315"/>
    </location>
</feature>
<keyword evidence="3 6" id="KW-0812">Transmembrane</keyword>
<organism evidence="8 9">
    <name type="scientific">Flavobacterium cheonhonense</name>
    <dbReference type="NCBI Taxonomy" id="706185"/>
    <lineage>
        <taxon>Bacteria</taxon>
        <taxon>Pseudomonadati</taxon>
        <taxon>Bacteroidota</taxon>
        <taxon>Flavobacteriia</taxon>
        <taxon>Flavobacteriales</taxon>
        <taxon>Flavobacteriaceae</taxon>
        <taxon>Flavobacterium</taxon>
    </lineage>
</organism>
<feature type="transmembrane region" description="Helical" evidence="6">
    <location>
        <begin position="261"/>
        <end position="288"/>
    </location>
</feature>
<feature type="transmembrane region" description="Helical" evidence="6">
    <location>
        <begin position="327"/>
        <end position="347"/>
    </location>
</feature>
<evidence type="ECO:0000256" key="1">
    <source>
        <dbReference type="ARBA" id="ARBA00004651"/>
    </source>
</evidence>
<feature type="domain" description="ComEC/Rec2-related protein" evidence="7">
    <location>
        <begin position="79"/>
        <end position="348"/>
    </location>
</feature>
<evidence type="ECO:0000256" key="2">
    <source>
        <dbReference type="ARBA" id="ARBA00022475"/>
    </source>
</evidence>
<name>A0ABP7TUR9_9FLAO</name>
<reference evidence="9" key="1">
    <citation type="journal article" date="2019" name="Int. J. Syst. Evol. Microbiol.">
        <title>The Global Catalogue of Microorganisms (GCM) 10K type strain sequencing project: providing services to taxonomists for standard genome sequencing and annotation.</title>
        <authorList>
            <consortium name="The Broad Institute Genomics Platform"/>
            <consortium name="The Broad Institute Genome Sequencing Center for Infectious Disease"/>
            <person name="Wu L."/>
            <person name="Ma J."/>
        </authorList>
    </citation>
    <scope>NUCLEOTIDE SEQUENCE [LARGE SCALE GENOMIC DNA]</scope>
    <source>
        <strain evidence="9">JCM 17064</strain>
    </source>
</reference>
<dbReference type="PANTHER" id="PTHR30619:SF1">
    <property type="entry name" value="RECOMBINATION PROTEIN 2"/>
    <property type="match status" value="1"/>
</dbReference>
<feature type="transmembrane region" description="Helical" evidence="6">
    <location>
        <begin position="232"/>
        <end position="255"/>
    </location>
</feature>
<dbReference type="EMBL" id="BAABCR010000015">
    <property type="protein sequence ID" value="GAA4031466.1"/>
    <property type="molecule type" value="Genomic_DNA"/>
</dbReference>
<evidence type="ECO:0000313" key="9">
    <source>
        <dbReference type="Proteomes" id="UP001500968"/>
    </source>
</evidence>
<evidence type="ECO:0000256" key="6">
    <source>
        <dbReference type="SAM" id="Phobius"/>
    </source>
</evidence>
<dbReference type="Proteomes" id="UP001500968">
    <property type="component" value="Unassembled WGS sequence"/>
</dbReference>
<keyword evidence="2" id="KW-1003">Cell membrane</keyword>
<evidence type="ECO:0000256" key="4">
    <source>
        <dbReference type="ARBA" id="ARBA00022989"/>
    </source>
</evidence>
<dbReference type="InterPro" id="IPR052159">
    <property type="entry name" value="Competence_DNA_uptake"/>
</dbReference>
<protein>
    <submittedName>
        <fullName evidence="8">ComEC/Rec2 family competence protein</fullName>
    </submittedName>
</protein>
<proteinExistence type="predicted"/>
<sequence>MDGLLYHNKAPFNPNQFDYSGYLENQQIYAQIYTLWPKLKIITTENTIWSKFSNFRTKIIDNLKKSNFNETELAVMIALLLGQQQDIDPETLQEYQLAGAVHILSVSGLHVGFIMLFINFLLKPIPNTSRNTYIKLLIIVLALWSYGILAGLAPSVVRSVTMFSFVAVGQHLRRSVNVYHSLLVSVLLILLWKPSFLFDVGFQLSYLALFFILWLQPLIADFWQPKNKITRYIWDILTVSLAAQLGTLPLSIYYFHQFPGLFFVTNVLVLPLLGIIMVVGLVAVIIGCFGTVPKFVIVPLTMMIAIQNKCIGWVASWDALVFKNIGFTAAMLWTSYLVIIALGLWLQKPIYKKVVLAMVSVLLLQIVCLHNKWQSTNTQEMIVYHQKKSTMITERKNNKVILFGNDSIQNTIAKNQILQSYLTANFAKLTQRENLQNLYYFNTKKILLIDSSATVPLNIKPDIVILVNSPKINLERYLSAYTPKQIVADGSNYKSYIRLWKATCHKAKIPFHITNEKGFYKI</sequence>
<comment type="caution">
    <text evidence="8">The sequence shown here is derived from an EMBL/GenBank/DDBJ whole genome shotgun (WGS) entry which is preliminary data.</text>
</comment>
<keyword evidence="9" id="KW-1185">Reference proteome</keyword>
<evidence type="ECO:0000259" key="7">
    <source>
        <dbReference type="Pfam" id="PF03772"/>
    </source>
</evidence>
<dbReference type="NCBIfam" id="TIGR00360">
    <property type="entry name" value="ComEC_N-term"/>
    <property type="match status" value="1"/>
</dbReference>
<feature type="transmembrane region" description="Helical" evidence="6">
    <location>
        <begin position="178"/>
        <end position="198"/>
    </location>
</feature>
<gene>
    <name evidence="8" type="ORF">GCM10022386_14310</name>
</gene>
<dbReference type="PANTHER" id="PTHR30619">
    <property type="entry name" value="DNA INTERNALIZATION/COMPETENCE PROTEIN COMEC/REC2"/>
    <property type="match status" value="1"/>
</dbReference>
<feature type="transmembrane region" description="Helical" evidence="6">
    <location>
        <begin position="133"/>
        <end position="157"/>
    </location>
</feature>
<keyword evidence="5 6" id="KW-0472">Membrane</keyword>
<feature type="transmembrane region" description="Helical" evidence="6">
    <location>
        <begin position="97"/>
        <end position="121"/>
    </location>
</feature>
<evidence type="ECO:0000313" key="8">
    <source>
        <dbReference type="EMBL" id="GAA4031466.1"/>
    </source>
</evidence>
<accession>A0ABP7TUR9</accession>
<evidence type="ECO:0000256" key="5">
    <source>
        <dbReference type="ARBA" id="ARBA00023136"/>
    </source>
</evidence>
<dbReference type="InterPro" id="IPR004477">
    <property type="entry name" value="ComEC_N"/>
</dbReference>
<dbReference type="Pfam" id="PF03772">
    <property type="entry name" value="Competence"/>
    <property type="match status" value="1"/>
</dbReference>
<comment type="subcellular location">
    <subcellularLocation>
        <location evidence="1">Cell membrane</location>
        <topology evidence="1">Multi-pass membrane protein</topology>
    </subcellularLocation>
</comment>
<evidence type="ECO:0000256" key="3">
    <source>
        <dbReference type="ARBA" id="ARBA00022692"/>
    </source>
</evidence>
<keyword evidence="4 6" id="KW-1133">Transmembrane helix</keyword>